<evidence type="ECO:0000259" key="6">
    <source>
        <dbReference type="PROSITE" id="PS50885"/>
    </source>
</evidence>
<evidence type="ECO:0000256" key="2">
    <source>
        <dbReference type="ARBA" id="ARBA00029447"/>
    </source>
</evidence>
<proteinExistence type="inferred from homology"/>
<dbReference type="InterPro" id="IPR004089">
    <property type="entry name" value="MCPsignal_dom"/>
</dbReference>
<reference evidence="8" key="1">
    <citation type="submission" date="2016-01" db="EMBL/GenBank/DDBJ databases">
        <title>Draft genome of Chromobacterium sp. F49.</title>
        <authorList>
            <person name="Hong K.W."/>
        </authorList>
    </citation>
    <scope>NUCLEOTIDE SEQUENCE [LARGE SCALE GENOMIC DNA]</scope>
    <source>
        <strain evidence="8">CN10</strain>
    </source>
</reference>
<dbReference type="GO" id="GO:0007165">
    <property type="term" value="P:signal transduction"/>
    <property type="evidence" value="ECO:0007669"/>
    <property type="project" value="UniProtKB-KW"/>
</dbReference>
<gene>
    <name evidence="7" type="ORF">AVW16_03210</name>
</gene>
<dbReference type="SMART" id="SM00304">
    <property type="entry name" value="HAMP"/>
    <property type="match status" value="1"/>
</dbReference>
<sequence>MAWFWHVYTLVEKTFWNSLTKKLCSFFFISLFQLGMVVYVAGVLGDIRVALKAQRLDAAALSALEASLDNALFWTVVLWGASFAFIAFMVWYLRYLIVRPLKMVTAIFDEIGAGVGNLSKDLPTITHDEIRDLSQSYNKFLTKMRELINNVRLMTIRIAMDTASTRQNIGESIASASQQDKLVDEVREASGQTTQGINQVTEQTQAISTTTLANLEVARVSNDELRDVALRIHDISLKVGHFNETVGELSSRSGSIKTIVDLIKDISEQTNLLALNAAIEAARAGEAGRGFAVVADEVRKLAERVKTATEEISGNVDGMLTLVGETQQETGRIAEDTKLAREVVAKTSQHFAKMMGDFEATASSLTQIAGTMEAFAHTNGQVNRHVSEIYDLSQQVSGRLRHTEKVSAELALASEQVQDMVFRFIVGEGEFHQIIQHTSAARKELEDKLGQLLKSGVDLFDQRYQPVAGSNPAKFRTGYDAQVEGLIQPVIDRVVRETEGGRFCLVVDANGYAPTHNSNCAKPLTGNFEVDLANSRDKRIFNDAVGLRSARNTRSFILQTYTRDNGEILTEIAVPITLDGRHWGALRFGFDPSHLLKELKLKRAA</sequence>
<keyword evidence="4" id="KW-0812">Transmembrane</keyword>
<evidence type="ECO:0000259" key="5">
    <source>
        <dbReference type="PROSITE" id="PS50111"/>
    </source>
</evidence>
<keyword evidence="8" id="KW-1185">Reference proteome</keyword>
<evidence type="ECO:0000256" key="4">
    <source>
        <dbReference type="SAM" id="Phobius"/>
    </source>
</evidence>
<organism evidence="7 8">
    <name type="scientific">Crenobacter luteus</name>
    <dbReference type="NCBI Taxonomy" id="1452487"/>
    <lineage>
        <taxon>Bacteria</taxon>
        <taxon>Pseudomonadati</taxon>
        <taxon>Pseudomonadota</taxon>
        <taxon>Betaproteobacteria</taxon>
        <taxon>Neisseriales</taxon>
        <taxon>Neisseriaceae</taxon>
        <taxon>Crenobacter</taxon>
    </lineage>
</organism>
<dbReference type="CDD" id="cd06225">
    <property type="entry name" value="HAMP"/>
    <property type="match status" value="1"/>
</dbReference>
<keyword evidence="4" id="KW-0472">Membrane</keyword>
<evidence type="ECO:0000256" key="3">
    <source>
        <dbReference type="PROSITE-ProRule" id="PRU00284"/>
    </source>
</evidence>
<dbReference type="Gene3D" id="1.10.287.950">
    <property type="entry name" value="Methyl-accepting chemotaxis protein"/>
    <property type="match status" value="1"/>
</dbReference>
<dbReference type="PROSITE" id="PS50111">
    <property type="entry name" value="CHEMOTAXIS_TRANSDUC_2"/>
    <property type="match status" value="1"/>
</dbReference>
<dbReference type="Pfam" id="PF00672">
    <property type="entry name" value="HAMP"/>
    <property type="match status" value="1"/>
</dbReference>
<evidence type="ECO:0000313" key="8">
    <source>
        <dbReference type="Proteomes" id="UP000076625"/>
    </source>
</evidence>
<keyword evidence="1 3" id="KW-0807">Transducer</keyword>
<keyword evidence="4" id="KW-1133">Transmembrane helix</keyword>
<name>A0A161SB55_9NEIS</name>
<feature type="domain" description="Methyl-accepting transducer" evidence="5">
    <location>
        <begin position="154"/>
        <end position="390"/>
    </location>
</feature>
<dbReference type="PROSITE" id="PS50885">
    <property type="entry name" value="HAMP"/>
    <property type="match status" value="1"/>
</dbReference>
<feature type="transmembrane region" description="Helical" evidence="4">
    <location>
        <begin position="71"/>
        <end position="93"/>
    </location>
</feature>
<evidence type="ECO:0000313" key="7">
    <source>
        <dbReference type="EMBL" id="KZE25323.1"/>
    </source>
</evidence>
<dbReference type="Pfam" id="PF00015">
    <property type="entry name" value="MCPsignal"/>
    <property type="match status" value="1"/>
</dbReference>
<feature type="domain" description="HAMP" evidence="6">
    <location>
        <begin position="95"/>
        <end position="149"/>
    </location>
</feature>
<dbReference type="OrthoDB" id="2489132at2"/>
<dbReference type="EMBL" id="LQQU01000059">
    <property type="protein sequence ID" value="KZE25323.1"/>
    <property type="molecule type" value="Genomic_DNA"/>
</dbReference>
<protein>
    <submittedName>
        <fullName evidence="7">Chemotaxis protein</fullName>
    </submittedName>
</protein>
<dbReference type="RefSeq" id="WP_066614640.1">
    <property type="nucleotide sequence ID" value="NZ_LQQU01000059.1"/>
</dbReference>
<evidence type="ECO:0000256" key="1">
    <source>
        <dbReference type="ARBA" id="ARBA00023224"/>
    </source>
</evidence>
<dbReference type="STRING" id="1452487.AVW16_03210"/>
<comment type="similarity">
    <text evidence="2">Belongs to the methyl-accepting chemotaxis (MCP) protein family.</text>
</comment>
<dbReference type="PANTHER" id="PTHR32089">
    <property type="entry name" value="METHYL-ACCEPTING CHEMOTAXIS PROTEIN MCPB"/>
    <property type="match status" value="1"/>
</dbReference>
<accession>A0A161SB55</accession>
<comment type="caution">
    <text evidence="7">The sequence shown here is derived from an EMBL/GenBank/DDBJ whole genome shotgun (WGS) entry which is preliminary data.</text>
</comment>
<feature type="transmembrane region" description="Helical" evidence="4">
    <location>
        <begin position="23"/>
        <end position="51"/>
    </location>
</feature>
<dbReference type="PANTHER" id="PTHR32089:SF112">
    <property type="entry name" value="LYSOZYME-LIKE PROTEIN-RELATED"/>
    <property type="match status" value="1"/>
</dbReference>
<dbReference type="Proteomes" id="UP000076625">
    <property type="component" value="Unassembled WGS sequence"/>
</dbReference>
<dbReference type="SUPFAM" id="SSF58104">
    <property type="entry name" value="Methyl-accepting chemotaxis protein (MCP) signaling domain"/>
    <property type="match status" value="1"/>
</dbReference>
<dbReference type="InterPro" id="IPR003660">
    <property type="entry name" value="HAMP_dom"/>
</dbReference>
<dbReference type="SMART" id="SM00283">
    <property type="entry name" value="MA"/>
    <property type="match status" value="1"/>
</dbReference>
<dbReference type="GO" id="GO:0016020">
    <property type="term" value="C:membrane"/>
    <property type="evidence" value="ECO:0007669"/>
    <property type="project" value="InterPro"/>
</dbReference>
<dbReference type="AlphaFoldDB" id="A0A161SB55"/>